<name>A0A087B819_9BIFI</name>
<dbReference type="Proteomes" id="UP000029052">
    <property type="component" value="Unassembled WGS sequence"/>
</dbReference>
<evidence type="ECO:0000313" key="3">
    <source>
        <dbReference type="Proteomes" id="UP000029052"/>
    </source>
</evidence>
<comment type="caution">
    <text evidence="2">The sequence shown here is derived from an EMBL/GenBank/DDBJ whole genome shotgun (WGS) entry which is preliminary data.</text>
</comment>
<organism evidence="2 3">
    <name type="scientific">Bifidobacterium magnum</name>
    <dbReference type="NCBI Taxonomy" id="1692"/>
    <lineage>
        <taxon>Bacteria</taxon>
        <taxon>Bacillati</taxon>
        <taxon>Actinomycetota</taxon>
        <taxon>Actinomycetes</taxon>
        <taxon>Bifidobacteriales</taxon>
        <taxon>Bifidobacteriaceae</taxon>
        <taxon>Bifidobacterium</taxon>
    </lineage>
</organism>
<keyword evidence="1" id="KW-0472">Membrane</keyword>
<reference evidence="2 3" key="1">
    <citation type="submission" date="2014-03" db="EMBL/GenBank/DDBJ databases">
        <title>Genomics of Bifidobacteria.</title>
        <authorList>
            <person name="Ventura M."/>
            <person name="Milani C."/>
            <person name="Lugli G.A."/>
        </authorList>
    </citation>
    <scope>NUCLEOTIDE SEQUENCE [LARGE SCALE GENOMIC DNA]</scope>
    <source>
        <strain evidence="2 3">LMG 11591</strain>
    </source>
</reference>
<keyword evidence="1" id="KW-0812">Transmembrane</keyword>
<feature type="transmembrane region" description="Helical" evidence="1">
    <location>
        <begin position="12"/>
        <end position="31"/>
    </location>
</feature>
<accession>A0A087B819</accession>
<dbReference type="STRING" id="1692.BMAGN_5005"/>
<proteinExistence type="predicted"/>
<protein>
    <submittedName>
        <fullName evidence="2">Uncharacterized protein</fullName>
    </submittedName>
</protein>
<sequence length="79" mass="9052">MRQYCQPWCAFPRSLTLVGIDLVSLTLAWVVPFIRVLMLIFGFAWVAYAKSLVLLWGFKKYGGYGEIEQPTYVNANSGW</sequence>
<keyword evidence="3" id="KW-1185">Reference proteome</keyword>
<keyword evidence="1" id="KW-1133">Transmembrane helix</keyword>
<evidence type="ECO:0000256" key="1">
    <source>
        <dbReference type="SAM" id="Phobius"/>
    </source>
</evidence>
<dbReference type="AlphaFoldDB" id="A0A087B819"/>
<feature type="transmembrane region" description="Helical" evidence="1">
    <location>
        <begin position="37"/>
        <end position="58"/>
    </location>
</feature>
<dbReference type="EMBL" id="JGZB01000011">
    <property type="protein sequence ID" value="KFI67169.1"/>
    <property type="molecule type" value="Genomic_DNA"/>
</dbReference>
<gene>
    <name evidence="2" type="ORF">BMAGN_5005</name>
</gene>
<evidence type="ECO:0000313" key="2">
    <source>
        <dbReference type="EMBL" id="KFI67169.1"/>
    </source>
</evidence>